<evidence type="ECO:0000256" key="1">
    <source>
        <dbReference type="ARBA" id="ARBA00022448"/>
    </source>
</evidence>
<reference evidence="7 8" key="1">
    <citation type="submission" date="2017-04" db="EMBL/GenBank/DDBJ databases">
        <authorList>
            <person name="Afonso C.L."/>
            <person name="Miller P.J."/>
            <person name="Scott M.A."/>
            <person name="Spackman E."/>
            <person name="Goraichik I."/>
            <person name="Dimitrov K.M."/>
            <person name="Suarez D.L."/>
            <person name="Swayne D.E."/>
        </authorList>
    </citation>
    <scope>NUCLEOTIDE SEQUENCE [LARGE SCALE GENOMIC DNA]</scope>
    <source>
        <strain evidence="7 8">CGMCC 1.12644</strain>
    </source>
</reference>
<evidence type="ECO:0000313" key="8">
    <source>
        <dbReference type="Proteomes" id="UP000192330"/>
    </source>
</evidence>
<dbReference type="InterPro" id="IPR050107">
    <property type="entry name" value="ABC_carbohydrate_import_ATPase"/>
</dbReference>
<dbReference type="PANTHER" id="PTHR43790">
    <property type="entry name" value="CARBOHYDRATE TRANSPORT ATP-BINDING PROTEIN MG119-RELATED"/>
    <property type="match status" value="1"/>
</dbReference>
<dbReference type="InterPro" id="IPR027417">
    <property type="entry name" value="P-loop_NTPase"/>
</dbReference>
<evidence type="ECO:0000313" key="7">
    <source>
        <dbReference type="EMBL" id="SMD06481.1"/>
    </source>
</evidence>
<gene>
    <name evidence="7" type="ORF">SAMN06295998_12514</name>
</gene>
<sequence>MDQASSALLSLRGISHAFGANRVLKAVDLEVNAGEVLALAGENGAGKSTLMKIIGGYLPPQSGDVLWKQAPLPEGLRTVEDAGITLVHQEFALIPDMTVAENIHLGREPRKWGLIDRARMHRQAREALGLLNAEISPGAGLARLPVASWQIVELAKAFAARPHLLLMDEPTAVLGRDEAAALFDRIRAYTTAGGTVIFTSHRLDEVREIADRVAVLRDGQITLNKPIQDVSEHDIASAMVGREMSDLFVPRITPVVARPVLEVEGLDVPREIGAPVKDASFALYPGEILGVAGLVGAGRTEMFEGLVGLRPAHARRFALSGKDQVLPCAREAWQCGIAYLTEDRKSRGLLLDKDLLVNATLVSGALFGGARIDRRADAADFDAARARFDIRAAGPATTAGQLSGGNQQKLLLAKTLATDPQVVILDEPTRGVDIGAKSQIYRIIAKLAEQGKAVVVISSEMPELIGLAHRILVMDRGRISGVLTQPEDGQISEHEILRLGLGLENEEDAA</sequence>
<evidence type="ECO:0000256" key="3">
    <source>
        <dbReference type="ARBA" id="ARBA00022737"/>
    </source>
</evidence>
<dbReference type="Proteomes" id="UP000192330">
    <property type="component" value="Unassembled WGS sequence"/>
</dbReference>
<keyword evidence="5 7" id="KW-0067">ATP-binding</keyword>
<dbReference type="GO" id="GO:0005524">
    <property type="term" value="F:ATP binding"/>
    <property type="evidence" value="ECO:0007669"/>
    <property type="project" value="UniProtKB-KW"/>
</dbReference>
<dbReference type="AlphaFoldDB" id="A0A1W2E9R9"/>
<dbReference type="PROSITE" id="PS00211">
    <property type="entry name" value="ABC_TRANSPORTER_1"/>
    <property type="match status" value="1"/>
</dbReference>
<protein>
    <submittedName>
        <fullName evidence="7">Monosaccharide ABC transporter ATP-binding protein, CUT2 family</fullName>
    </submittedName>
</protein>
<dbReference type="CDD" id="cd03216">
    <property type="entry name" value="ABC_Carb_Monos_I"/>
    <property type="match status" value="1"/>
</dbReference>
<dbReference type="Pfam" id="PF00005">
    <property type="entry name" value="ABC_tran"/>
    <property type="match status" value="2"/>
</dbReference>
<dbReference type="SMART" id="SM00382">
    <property type="entry name" value="AAA"/>
    <property type="match status" value="2"/>
</dbReference>
<dbReference type="RefSeq" id="WP_084354609.1">
    <property type="nucleotide sequence ID" value="NZ_FWYD01000025.1"/>
</dbReference>
<keyword evidence="1" id="KW-0813">Transport</keyword>
<evidence type="ECO:0000256" key="2">
    <source>
        <dbReference type="ARBA" id="ARBA00022597"/>
    </source>
</evidence>
<feature type="domain" description="ABC transporter" evidence="6">
    <location>
        <begin position="261"/>
        <end position="501"/>
    </location>
</feature>
<evidence type="ECO:0000256" key="5">
    <source>
        <dbReference type="ARBA" id="ARBA00022840"/>
    </source>
</evidence>
<feature type="domain" description="ABC transporter" evidence="6">
    <location>
        <begin position="9"/>
        <end position="243"/>
    </location>
</feature>
<dbReference type="Gene3D" id="3.40.50.300">
    <property type="entry name" value="P-loop containing nucleotide triphosphate hydrolases"/>
    <property type="match status" value="2"/>
</dbReference>
<proteinExistence type="predicted"/>
<keyword evidence="4" id="KW-0547">Nucleotide-binding</keyword>
<accession>A0A1W2E9R9</accession>
<dbReference type="InterPro" id="IPR003439">
    <property type="entry name" value="ABC_transporter-like_ATP-bd"/>
</dbReference>
<keyword evidence="8" id="KW-1185">Reference proteome</keyword>
<keyword evidence="3" id="KW-0677">Repeat</keyword>
<dbReference type="SUPFAM" id="SSF52540">
    <property type="entry name" value="P-loop containing nucleoside triphosphate hydrolases"/>
    <property type="match status" value="2"/>
</dbReference>
<dbReference type="OrthoDB" id="9805029at2"/>
<dbReference type="InterPro" id="IPR017871">
    <property type="entry name" value="ABC_transporter-like_CS"/>
</dbReference>
<evidence type="ECO:0000256" key="4">
    <source>
        <dbReference type="ARBA" id="ARBA00022741"/>
    </source>
</evidence>
<dbReference type="PROSITE" id="PS50893">
    <property type="entry name" value="ABC_TRANSPORTER_2"/>
    <property type="match status" value="2"/>
</dbReference>
<evidence type="ECO:0000259" key="6">
    <source>
        <dbReference type="PROSITE" id="PS50893"/>
    </source>
</evidence>
<dbReference type="STRING" id="1387277.SAMN06295998_12514"/>
<dbReference type="GO" id="GO:0016887">
    <property type="term" value="F:ATP hydrolysis activity"/>
    <property type="evidence" value="ECO:0007669"/>
    <property type="project" value="InterPro"/>
</dbReference>
<name>A0A1W2E9R9_9RHOB</name>
<dbReference type="PANTHER" id="PTHR43790:SF9">
    <property type="entry name" value="GALACTOFURANOSE TRANSPORTER ATP-BINDING PROTEIN YTFR"/>
    <property type="match status" value="1"/>
</dbReference>
<keyword evidence="2" id="KW-0762">Sugar transport</keyword>
<dbReference type="CDD" id="cd03215">
    <property type="entry name" value="ABC_Carb_Monos_II"/>
    <property type="match status" value="1"/>
</dbReference>
<dbReference type="InterPro" id="IPR003593">
    <property type="entry name" value="AAA+_ATPase"/>
</dbReference>
<organism evidence="7 8">
    <name type="scientific">Primorskyibacter flagellatus</name>
    <dbReference type="NCBI Taxonomy" id="1387277"/>
    <lineage>
        <taxon>Bacteria</taxon>
        <taxon>Pseudomonadati</taxon>
        <taxon>Pseudomonadota</taxon>
        <taxon>Alphaproteobacteria</taxon>
        <taxon>Rhodobacterales</taxon>
        <taxon>Roseobacteraceae</taxon>
        <taxon>Primorskyibacter</taxon>
    </lineage>
</organism>
<dbReference type="EMBL" id="FWYD01000025">
    <property type="protein sequence ID" value="SMD06481.1"/>
    <property type="molecule type" value="Genomic_DNA"/>
</dbReference>